<evidence type="ECO:0000313" key="3">
    <source>
        <dbReference type="Proteomes" id="UP000192775"/>
    </source>
</evidence>
<dbReference type="InterPro" id="IPR036390">
    <property type="entry name" value="WH_DNA-bd_sf"/>
</dbReference>
<proteinExistence type="predicted"/>
<dbReference type="Gene3D" id="1.10.10.10">
    <property type="entry name" value="Winged helix-like DNA-binding domain superfamily/Winged helix DNA-binding domain"/>
    <property type="match status" value="1"/>
</dbReference>
<dbReference type="InterPro" id="IPR036388">
    <property type="entry name" value="WH-like_DNA-bd_sf"/>
</dbReference>
<dbReference type="AlphaFoldDB" id="A0A1X9LJC3"/>
<dbReference type="STRING" id="1619308.B5808_08585"/>
<dbReference type="EMBL" id="CP020715">
    <property type="protein sequence ID" value="ARJ05263.1"/>
    <property type="molecule type" value="Genomic_DNA"/>
</dbReference>
<name>A0A1X9LJC3_9MICO</name>
<dbReference type="PANTHER" id="PTHR33164">
    <property type="entry name" value="TRANSCRIPTIONAL REGULATOR, MARR FAMILY"/>
    <property type="match status" value="1"/>
</dbReference>
<dbReference type="PRINTS" id="PR00598">
    <property type="entry name" value="HTHMARR"/>
</dbReference>
<reference evidence="2 3" key="1">
    <citation type="submission" date="2017-04" db="EMBL/GenBank/DDBJ databases">
        <authorList>
            <person name="Afonso C.L."/>
            <person name="Miller P.J."/>
            <person name="Scott M.A."/>
            <person name="Spackman E."/>
            <person name="Goraichik I."/>
            <person name="Dimitrov K.M."/>
            <person name="Suarez D.L."/>
            <person name="Swayne D.E."/>
        </authorList>
    </citation>
    <scope>NUCLEOTIDE SEQUENCE [LARGE SCALE GENOMIC DNA]</scope>
    <source>
        <strain evidence="3">XA(T)</strain>
    </source>
</reference>
<dbReference type="PANTHER" id="PTHR33164:SF99">
    <property type="entry name" value="MARR FAMILY REGULATORY PROTEIN"/>
    <property type="match status" value="1"/>
</dbReference>
<evidence type="ECO:0000259" key="1">
    <source>
        <dbReference type="PROSITE" id="PS50995"/>
    </source>
</evidence>
<dbReference type="SMART" id="SM00347">
    <property type="entry name" value="HTH_MARR"/>
    <property type="match status" value="1"/>
</dbReference>
<evidence type="ECO:0000313" key="2">
    <source>
        <dbReference type="EMBL" id="ARJ05263.1"/>
    </source>
</evidence>
<dbReference type="GO" id="GO:0003700">
    <property type="term" value="F:DNA-binding transcription factor activity"/>
    <property type="evidence" value="ECO:0007669"/>
    <property type="project" value="InterPro"/>
</dbReference>
<dbReference type="Pfam" id="PF01047">
    <property type="entry name" value="MarR"/>
    <property type="match status" value="1"/>
</dbReference>
<protein>
    <recommendedName>
        <fullName evidence="1">HTH marR-type domain-containing protein</fullName>
    </recommendedName>
</protein>
<keyword evidence="3" id="KW-1185">Reference proteome</keyword>
<sequence>MLRHSSSPCRPRRRWVPCRGADEREDTVAEKLSPTELALFERLIDVGKLLERRADRATREHTGIKYSQYEVLIRLRNAGGEIRMTELANKLVSTPSALTYQVSQLEKAGLVTRVVAPDDERGVLARITDEGRQMLRDVSQTQNDMIVEATIAPLSRAQVEATYRALGALQIHLRGEETGGMTPDLAPPAS</sequence>
<dbReference type="InterPro" id="IPR039422">
    <property type="entry name" value="MarR/SlyA-like"/>
</dbReference>
<dbReference type="KEGG" id="cphy:B5808_08585"/>
<gene>
    <name evidence="2" type="ORF">B5808_08585</name>
</gene>
<dbReference type="SUPFAM" id="SSF46785">
    <property type="entry name" value="Winged helix' DNA-binding domain"/>
    <property type="match status" value="1"/>
</dbReference>
<dbReference type="PROSITE" id="PS50995">
    <property type="entry name" value="HTH_MARR_2"/>
    <property type="match status" value="1"/>
</dbReference>
<dbReference type="InterPro" id="IPR000835">
    <property type="entry name" value="HTH_MarR-typ"/>
</dbReference>
<accession>A0A1X9LJC3</accession>
<organism evidence="2 3">
    <name type="scientific">Cnuibacter physcomitrellae</name>
    <dbReference type="NCBI Taxonomy" id="1619308"/>
    <lineage>
        <taxon>Bacteria</taxon>
        <taxon>Bacillati</taxon>
        <taxon>Actinomycetota</taxon>
        <taxon>Actinomycetes</taxon>
        <taxon>Micrococcales</taxon>
        <taxon>Microbacteriaceae</taxon>
        <taxon>Cnuibacter</taxon>
    </lineage>
</organism>
<feature type="domain" description="HTH marR-type" evidence="1">
    <location>
        <begin position="36"/>
        <end position="171"/>
    </location>
</feature>
<dbReference type="GO" id="GO:0006950">
    <property type="term" value="P:response to stress"/>
    <property type="evidence" value="ECO:0007669"/>
    <property type="project" value="TreeGrafter"/>
</dbReference>
<dbReference type="Proteomes" id="UP000192775">
    <property type="component" value="Chromosome"/>
</dbReference>